<organism evidence="1 2">
    <name type="scientific">Candidatus Woykebacteria bacterium RBG_13_40_7b</name>
    <dbReference type="NCBI Taxonomy" id="1802594"/>
    <lineage>
        <taxon>Bacteria</taxon>
        <taxon>Candidatus Woykeibacteriota</taxon>
    </lineage>
</organism>
<evidence type="ECO:0000313" key="1">
    <source>
        <dbReference type="EMBL" id="OGY24881.1"/>
    </source>
</evidence>
<proteinExistence type="predicted"/>
<gene>
    <name evidence="1" type="ORF">A2Y57_02130</name>
</gene>
<dbReference type="AlphaFoldDB" id="A0A1G1WB77"/>
<dbReference type="EMBL" id="MHCQ01000008">
    <property type="protein sequence ID" value="OGY24881.1"/>
    <property type="molecule type" value="Genomic_DNA"/>
</dbReference>
<protein>
    <submittedName>
        <fullName evidence="1">Uncharacterized protein</fullName>
    </submittedName>
</protein>
<accession>A0A1G1WB77</accession>
<evidence type="ECO:0000313" key="2">
    <source>
        <dbReference type="Proteomes" id="UP000177103"/>
    </source>
</evidence>
<name>A0A1G1WB77_9BACT</name>
<sequence>MCCPLFNHIIHPKVENLFSNCLYFIYNTEKVFATNSLAKLIVAKKDSIDIIFVSCLPFFLV</sequence>
<reference evidence="1 2" key="1">
    <citation type="journal article" date="2016" name="Nat. Commun.">
        <title>Thousands of microbial genomes shed light on interconnected biogeochemical processes in an aquifer system.</title>
        <authorList>
            <person name="Anantharaman K."/>
            <person name="Brown C.T."/>
            <person name="Hug L.A."/>
            <person name="Sharon I."/>
            <person name="Castelle C.J."/>
            <person name="Probst A.J."/>
            <person name="Thomas B.C."/>
            <person name="Singh A."/>
            <person name="Wilkins M.J."/>
            <person name="Karaoz U."/>
            <person name="Brodie E.L."/>
            <person name="Williams K.H."/>
            <person name="Hubbard S.S."/>
            <person name="Banfield J.F."/>
        </authorList>
    </citation>
    <scope>NUCLEOTIDE SEQUENCE [LARGE SCALE GENOMIC DNA]</scope>
</reference>
<comment type="caution">
    <text evidence="1">The sequence shown here is derived from an EMBL/GenBank/DDBJ whole genome shotgun (WGS) entry which is preliminary data.</text>
</comment>
<dbReference type="Proteomes" id="UP000177103">
    <property type="component" value="Unassembled WGS sequence"/>
</dbReference>